<accession>A0A6B7PWR6</accession>
<dbReference type="AlphaFoldDB" id="A0A6B7PWR6"/>
<proteinExistence type="predicted"/>
<reference evidence="1" key="1">
    <citation type="submission" date="2019-08" db="EMBL/GenBank/DDBJ databases">
        <authorList>
            <person name="Zhou D."/>
            <person name="Chen F."/>
        </authorList>
    </citation>
    <scope>NUCLEOTIDE SEQUENCE</scope>
    <source>
        <strain evidence="1">150716811</strain>
        <plasmid evidence="1">p716811-VIM</plasmid>
    </source>
</reference>
<sequence>MLGQAHALAMLGATARTFWRFLYALHQWSSMNRAPEFSL</sequence>
<protein>
    <submittedName>
        <fullName evidence="1">Uncharacterized protein</fullName>
    </submittedName>
</protein>
<organism evidence="1">
    <name type="scientific">Pseudomonas putida</name>
    <name type="common">Arthrobacter siderocapsulatus</name>
    <dbReference type="NCBI Taxonomy" id="303"/>
    <lineage>
        <taxon>Bacteria</taxon>
        <taxon>Pseudomonadati</taxon>
        <taxon>Pseudomonadota</taxon>
        <taxon>Gammaproteobacteria</taxon>
        <taxon>Pseudomonadales</taxon>
        <taxon>Pseudomonadaceae</taxon>
        <taxon>Pseudomonas</taxon>
    </lineage>
</organism>
<name>A0A6B7PWR6_PSEPU</name>
<dbReference type="EMBL" id="MN310372">
    <property type="protein sequence ID" value="QFX76869.1"/>
    <property type="molecule type" value="Genomic_DNA"/>
</dbReference>
<keyword evidence="1" id="KW-0614">Plasmid</keyword>
<geneLocation type="plasmid" evidence="1">
    <name>p716811-VIM</name>
</geneLocation>
<evidence type="ECO:0000313" key="1">
    <source>
        <dbReference type="EMBL" id="QFX76869.1"/>
    </source>
</evidence>